<organism evidence="1 2">
    <name type="scientific">Peribacillus saganii</name>
    <dbReference type="NCBI Taxonomy" id="2303992"/>
    <lineage>
        <taxon>Bacteria</taxon>
        <taxon>Bacillati</taxon>
        <taxon>Bacillota</taxon>
        <taxon>Bacilli</taxon>
        <taxon>Bacillales</taxon>
        <taxon>Bacillaceae</taxon>
        <taxon>Peribacillus</taxon>
    </lineage>
</organism>
<gene>
    <name evidence="1" type="ORF">D0469_03020</name>
</gene>
<dbReference type="Proteomes" id="UP000264541">
    <property type="component" value="Unassembled WGS sequence"/>
</dbReference>
<evidence type="ECO:0000313" key="2">
    <source>
        <dbReference type="Proteomes" id="UP000264541"/>
    </source>
</evidence>
<dbReference type="EMBL" id="QVTE01000008">
    <property type="protein sequence ID" value="RFU70936.1"/>
    <property type="molecule type" value="Genomic_DNA"/>
</dbReference>
<evidence type="ECO:0000313" key="1">
    <source>
        <dbReference type="EMBL" id="RFU70936.1"/>
    </source>
</evidence>
<proteinExistence type="predicted"/>
<keyword evidence="2" id="KW-1185">Reference proteome</keyword>
<name>A0A372LSA6_9BACI</name>
<comment type="caution">
    <text evidence="1">The sequence shown here is derived from an EMBL/GenBank/DDBJ whole genome shotgun (WGS) entry which is preliminary data.</text>
</comment>
<accession>A0A372LSA6</accession>
<reference evidence="1 2" key="1">
    <citation type="submission" date="2018-08" db="EMBL/GenBank/DDBJ databases">
        <title>Bacillus chawlae sp. nov., Bacillus glennii sp. nov., and Bacillus saganii sp. nov. Isolated from the Vehicle Assembly Building at Kennedy Space Center where the Viking Spacecraft were Assembled.</title>
        <authorList>
            <person name="Seuylemezian A."/>
            <person name="Vaishampayan P."/>
        </authorList>
    </citation>
    <scope>NUCLEOTIDE SEQUENCE [LARGE SCALE GENOMIC DNA]</scope>
    <source>
        <strain evidence="1 2">V47-23a</strain>
    </source>
</reference>
<dbReference type="AlphaFoldDB" id="A0A372LSA6"/>
<sequence>MKLKTWSFARRNTIKAIFDEFPNSLVIFRRVKYYYFVYTVDWSAIDPPVSRDNLEEMEWLINKELDHSENYRNRKFFKSD</sequence>
<protein>
    <submittedName>
        <fullName evidence="1">Uncharacterized protein</fullName>
    </submittedName>
</protein>